<dbReference type="InterPro" id="IPR014163">
    <property type="entry name" value="Tol-Pal_TolQ"/>
</dbReference>
<dbReference type="GO" id="GO:0005886">
    <property type="term" value="C:plasma membrane"/>
    <property type="evidence" value="ECO:0007669"/>
    <property type="project" value="UniProtKB-SubCell"/>
</dbReference>
<keyword evidence="9 10" id="KW-0131">Cell cycle</keyword>
<evidence type="ECO:0000256" key="6">
    <source>
        <dbReference type="ARBA" id="ARBA00022692"/>
    </source>
</evidence>
<dbReference type="InterPro" id="IPR050790">
    <property type="entry name" value="ExbB/TolQ_transport"/>
</dbReference>
<dbReference type="InterPro" id="IPR002898">
    <property type="entry name" value="MotA_ExbB_proton_chnl"/>
</dbReference>
<dbReference type="STRING" id="1137280.D777_00818"/>
<proteinExistence type="inferred from homology"/>
<evidence type="ECO:0000313" key="13">
    <source>
        <dbReference type="Proteomes" id="UP000035057"/>
    </source>
</evidence>
<dbReference type="AlphaFoldDB" id="A0A072N3C9"/>
<dbReference type="NCBIfam" id="TIGR02796">
    <property type="entry name" value="tolQ"/>
    <property type="match status" value="1"/>
</dbReference>
<dbReference type="GO" id="GO:0043213">
    <property type="term" value="P:bacteriocin transport"/>
    <property type="evidence" value="ECO:0007669"/>
    <property type="project" value="InterPro"/>
</dbReference>
<comment type="subunit">
    <text evidence="10">The Tol-Pal system is composed of five core proteins: the inner membrane proteins TolA, TolQ and TolR, the periplasmic protein TolB and the outer membrane protein Pal. They form a network linking the inner and outer membranes and the peptidoglycan layer.</text>
</comment>
<evidence type="ECO:0000259" key="11">
    <source>
        <dbReference type="Pfam" id="PF01618"/>
    </source>
</evidence>
<protein>
    <recommendedName>
        <fullName evidence="10">Tol-Pal system protein TolQ</fullName>
    </recommendedName>
</protein>
<gene>
    <name evidence="10" type="primary">tolQ</name>
    <name evidence="12" type="ORF">D777_00818</name>
</gene>
<organism evidence="12 13">
    <name type="scientific">Marinobacter nitratireducens</name>
    <dbReference type="NCBI Taxonomy" id="1137280"/>
    <lineage>
        <taxon>Bacteria</taxon>
        <taxon>Pseudomonadati</taxon>
        <taxon>Pseudomonadota</taxon>
        <taxon>Gammaproteobacteria</taxon>
        <taxon>Pseudomonadales</taxon>
        <taxon>Marinobacteraceae</taxon>
        <taxon>Marinobacter</taxon>
    </lineage>
</organism>
<dbReference type="RefSeq" id="WP_036128671.1">
    <property type="nucleotide sequence ID" value="NZ_ANIE01000003.1"/>
</dbReference>
<sequence>MESEVSVWSLIANAGVLVQLVMLLLMLASVISWALIFQRLQVFRKAKQAQLAFEDRFWSGMDLGQLYREVNAEPTPYSGMESVFRAGFKEFSRLRQQSRDADAVMEGAQRAMRVAFSREQERLELHLPFLATVGSTSPYVGLFGTVWGIMNSFRGLAQVQQATLATVAPGISEALIATAMGLFAAIPAVIAYNRFSAMSDALLKNYETFAEEFSSILHRRVHSSEKSSA</sequence>
<accession>A0A072N3C9</accession>
<dbReference type="OrthoDB" id="9805133at2"/>
<reference evidence="12 13" key="1">
    <citation type="submission" date="2012-12" db="EMBL/GenBank/DDBJ databases">
        <title>Genome assembly of Marinobacter sp. AK21.</title>
        <authorList>
            <person name="Khatri I."/>
            <person name="Kumar R."/>
            <person name="Vaidya B."/>
            <person name="Subramanian S."/>
            <person name="Pinnaka A."/>
        </authorList>
    </citation>
    <scope>NUCLEOTIDE SEQUENCE [LARGE SCALE GENOMIC DNA]</scope>
    <source>
        <strain evidence="12 13">AK21</strain>
    </source>
</reference>
<comment type="function">
    <text evidence="10">Part of the Tol-Pal system, which plays a role in outer membrane invagination during cell division and is important for maintaining outer membrane integrity.</text>
</comment>
<dbReference type="GO" id="GO:0017038">
    <property type="term" value="P:protein import"/>
    <property type="evidence" value="ECO:0007669"/>
    <property type="project" value="TreeGrafter"/>
</dbReference>
<evidence type="ECO:0000256" key="8">
    <source>
        <dbReference type="ARBA" id="ARBA00023136"/>
    </source>
</evidence>
<evidence type="ECO:0000256" key="3">
    <source>
        <dbReference type="ARBA" id="ARBA00022475"/>
    </source>
</evidence>
<dbReference type="GO" id="GO:0051301">
    <property type="term" value="P:cell division"/>
    <property type="evidence" value="ECO:0007669"/>
    <property type="project" value="UniProtKB-UniRule"/>
</dbReference>
<keyword evidence="6 10" id="KW-0812">Transmembrane</keyword>
<keyword evidence="7 10" id="KW-1133">Transmembrane helix</keyword>
<feature type="transmembrane region" description="Helical" evidence="10">
    <location>
        <begin position="16"/>
        <end position="37"/>
    </location>
</feature>
<keyword evidence="3 10" id="KW-1003">Cell membrane</keyword>
<keyword evidence="8 10" id="KW-0472">Membrane</keyword>
<keyword evidence="4 10" id="KW-0997">Cell inner membrane</keyword>
<dbReference type="Proteomes" id="UP000035057">
    <property type="component" value="Unassembled WGS sequence"/>
</dbReference>
<evidence type="ECO:0000256" key="4">
    <source>
        <dbReference type="ARBA" id="ARBA00022519"/>
    </source>
</evidence>
<name>A0A072N3C9_9GAMM</name>
<evidence type="ECO:0000256" key="1">
    <source>
        <dbReference type="ARBA" id="ARBA00004651"/>
    </source>
</evidence>
<feature type="transmembrane region" description="Helical" evidence="10">
    <location>
        <begin position="127"/>
        <end position="150"/>
    </location>
</feature>
<dbReference type="EMBL" id="ANIE01000003">
    <property type="protein sequence ID" value="KEF32184.1"/>
    <property type="molecule type" value="Genomic_DNA"/>
</dbReference>
<keyword evidence="13" id="KW-1185">Reference proteome</keyword>
<evidence type="ECO:0000256" key="10">
    <source>
        <dbReference type="HAMAP-Rule" id="MF_02202"/>
    </source>
</evidence>
<comment type="similarity">
    <text evidence="2 10">Belongs to the ExbB/TolQ family.</text>
</comment>
<evidence type="ECO:0000256" key="9">
    <source>
        <dbReference type="ARBA" id="ARBA00023306"/>
    </source>
</evidence>
<evidence type="ECO:0000256" key="5">
    <source>
        <dbReference type="ARBA" id="ARBA00022618"/>
    </source>
</evidence>
<keyword evidence="5 10" id="KW-0132">Cell division</keyword>
<dbReference type="PANTHER" id="PTHR30625">
    <property type="entry name" value="PROTEIN TOLQ"/>
    <property type="match status" value="1"/>
</dbReference>
<feature type="domain" description="MotA/TolQ/ExbB proton channel" evidence="11">
    <location>
        <begin position="80"/>
        <end position="207"/>
    </location>
</feature>
<evidence type="ECO:0000256" key="2">
    <source>
        <dbReference type="ARBA" id="ARBA00010442"/>
    </source>
</evidence>
<dbReference type="PANTHER" id="PTHR30625:SF3">
    <property type="entry name" value="TOL-PAL SYSTEM PROTEIN TOLQ"/>
    <property type="match status" value="1"/>
</dbReference>
<dbReference type="PATRIC" id="fig|1137280.3.peg.634"/>
<comment type="subcellular location">
    <subcellularLocation>
        <location evidence="10">Cell inner membrane</location>
        <topology evidence="10">Multi-pass membrane protein</topology>
    </subcellularLocation>
    <subcellularLocation>
        <location evidence="1">Cell membrane</location>
        <topology evidence="1">Multi-pass membrane protein</topology>
    </subcellularLocation>
</comment>
<feature type="transmembrane region" description="Helical" evidence="10">
    <location>
        <begin position="170"/>
        <end position="192"/>
    </location>
</feature>
<evidence type="ECO:0000313" key="12">
    <source>
        <dbReference type="EMBL" id="KEF32184.1"/>
    </source>
</evidence>
<dbReference type="Pfam" id="PF01618">
    <property type="entry name" value="MotA_ExbB"/>
    <property type="match status" value="1"/>
</dbReference>
<comment type="caution">
    <text evidence="12">The sequence shown here is derived from an EMBL/GenBank/DDBJ whole genome shotgun (WGS) entry which is preliminary data.</text>
</comment>
<evidence type="ECO:0000256" key="7">
    <source>
        <dbReference type="ARBA" id="ARBA00022989"/>
    </source>
</evidence>
<dbReference type="HAMAP" id="MF_02202">
    <property type="entry name" value="TolQ"/>
    <property type="match status" value="1"/>
</dbReference>